<dbReference type="GO" id="GO:0005886">
    <property type="term" value="C:plasma membrane"/>
    <property type="evidence" value="ECO:0007669"/>
    <property type="project" value="UniProtKB-SubCell"/>
</dbReference>
<keyword evidence="4 8" id="KW-0375">Hydrogen ion transport</keyword>
<reference evidence="9 10" key="1">
    <citation type="submission" date="2019-12" db="EMBL/GenBank/DDBJ databases">
        <title>Microbes associate with the intestines of laboratory mice.</title>
        <authorList>
            <person name="Navarre W."/>
            <person name="Wong E."/>
        </authorList>
    </citation>
    <scope>NUCLEOTIDE SEQUENCE [LARGE SCALE GENOMIC DNA]</scope>
    <source>
        <strain evidence="9 10">NM51_B2-22</strain>
    </source>
</reference>
<keyword evidence="8" id="KW-0139">CF(1)</keyword>
<dbReference type="OrthoDB" id="9802471at2"/>
<dbReference type="NCBIfam" id="TIGR01145">
    <property type="entry name" value="ATP_synt_delta"/>
    <property type="match status" value="1"/>
</dbReference>
<keyword evidence="2 8" id="KW-0813">Transport</keyword>
<protein>
    <recommendedName>
        <fullName evidence="8">ATP synthase subunit delta</fullName>
    </recommendedName>
    <alternativeName>
        <fullName evidence="8">ATP synthase F(1) sector subunit delta</fullName>
    </alternativeName>
    <alternativeName>
        <fullName evidence="8">F-type ATPase subunit delta</fullName>
        <shortName evidence="8">F-ATPase subunit delta</shortName>
    </alternativeName>
</protein>
<dbReference type="EMBL" id="WSRS01000030">
    <property type="protein sequence ID" value="MVX58885.1"/>
    <property type="molecule type" value="Genomic_DNA"/>
</dbReference>
<evidence type="ECO:0000256" key="8">
    <source>
        <dbReference type="HAMAP-Rule" id="MF_01416"/>
    </source>
</evidence>
<evidence type="ECO:0000313" key="9">
    <source>
        <dbReference type="EMBL" id="MVX58885.1"/>
    </source>
</evidence>
<dbReference type="PANTHER" id="PTHR11910">
    <property type="entry name" value="ATP SYNTHASE DELTA CHAIN"/>
    <property type="match status" value="1"/>
</dbReference>
<evidence type="ECO:0000256" key="2">
    <source>
        <dbReference type="ARBA" id="ARBA00022448"/>
    </source>
</evidence>
<dbReference type="RefSeq" id="WP_160332696.1">
    <property type="nucleotide sequence ID" value="NZ_JAOBSU010000023.1"/>
</dbReference>
<dbReference type="PRINTS" id="PR00125">
    <property type="entry name" value="ATPASEDELTA"/>
</dbReference>
<evidence type="ECO:0000313" key="10">
    <source>
        <dbReference type="Proteomes" id="UP000461595"/>
    </source>
</evidence>
<sequence>MDKKEMLLVDSYAAPFVQLVIEKNQSQLVFPIMDQVLDLVAETQLTGFLNNIAVPKDKKAEILQSFLPTGSELVDHLFKVLIQNQREELLEAILKESLSRLEVETNMFEVILESAYALSEEQLAALLPLVQEKMKIGVRTVRQVIDQDLIGGFVITANHKRIDASIRNQLQTVKEKMK</sequence>
<comment type="similarity">
    <text evidence="8">Belongs to the ATPase delta chain family.</text>
</comment>
<keyword evidence="3 8" id="KW-1003">Cell membrane</keyword>
<evidence type="ECO:0000256" key="1">
    <source>
        <dbReference type="ARBA" id="ARBA00004370"/>
    </source>
</evidence>
<evidence type="ECO:0000256" key="7">
    <source>
        <dbReference type="ARBA" id="ARBA00023310"/>
    </source>
</evidence>
<dbReference type="AlphaFoldDB" id="A0A7X3KBT9"/>
<keyword evidence="6 8" id="KW-0472">Membrane</keyword>
<dbReference type="InterPro" id="IPR000711">
    <property type="entry name" value="ATPase_OSCP/dsu"/>
</dbReference>
<evidence type="ECO:0000256" key="4">
    <source>
        <dbReference type="ARBA" id="ARBA00022781"/>
    </source>
</evidence>
<evidence type="ECO:0000256" key="3">
    <source>
        <dbReference type="ARBA" id="ARBA00022475"/>
    </source>
</evidence>
<name>A0A7X3KBT9_9STRE</name>
<proteinExistence type="inferred from homology"/>
<comment type="subcellular location">
    <subcellularLocation>
        <location evidence="8">Cell membrane</location>
        <topology evidence="8">Peripheral membrane protein</topology>
    </subcellularLocation>
    <subcellularLocation>
        <location evidence="1">Membrane</location>
    </subcellularLocation>
</comment>
<keyword evidence="5 8" id="KW-0406">Ion transport</keyword>
<dbReference type="NCBIfam" id="NF004401">
    <property type="entry name" value="PRK05758.2-1"/>
    <property type="match status" value="1"/>
</dbReference>
<dbReference type="GO" id="GO:0046933">
    <property type="term" value="F:proton-transporting ATP synthase activity, rotational mechanism"/>
    <property type="evidence" value="ECO:0007669"/>
    <property type="project" value="UniProtKB-UniRule"/>
</dbReference>
<dbReference type="Gene3D" id="1.10.520.20">
    <property type="entry name" value="N-terminal domain of the delta subunit of the F1F0-ATP synthase"/>
    <property type="match status" value="1"/>
</dbReference>
<evidence type="ECO:0000256" key="6">
    <source>
        <dbReference type="ARBA" id="ARBA00023136"/>
    </source>
</evidence>
<dbReference type="GO" id="GO:0045259">
    <property type="term" value="C:proton-transporting ATP synthase complex"/>
    <property type="evidence" value="ECO:0007669"/>
    <property type="project" value="UniProtKB-KW"/>
</dbReference>
<dbReference type="Proteomes" id="UP000461595">
    <property type="component" value="Unassembled WGS sequence"/>
</dbReference>
<evidence type="ECO:0000256" key="5">
    <source>
        <dbReference type="ARBA" id="ARBA00023065"/>
    </source>
</evidence>
<comment type="function">
    <text evidence="8">This protein is part of the stalk that links CF(0) to CF(1). It either transmits conformational changes from CF(0) to CF(1) or is implicated in proton conduction.</text>
</comment>
<gene>
    <name evidence="8" type="primary">atpH</name>
    <name evidence="9" type="ORF">E5983_04380</name>
</gene>
<dbReference type="HAMAP" id="MF_01416">
    <property type="entry name" value="ATP_synth_delta_bact"/>
    <property type="match status" value="1"/>
</dbReference>
<comment type="function">
    <text evidence="8">F(1)F(0) ATP synthase produces ATP from ADP in the presence of a proton or sodium gradient. F-type ATPases consist of two structural domains, F(1) containing the extramembraneous catalytic core and F(0) containing the membrane proton channel, linked together by a central stalk and a peripheral stalk. During catalysis, ATP synthesis in the catalytic domain of F(1) is coupled via a rotary mechanism of the central stalk subunits to proton translocation.</text>
</comment>
<comment type="caution">
    <text evidence="9">The sequence shown here is derived from an EMBL/GenBank/DDBJ whole genome shotgun (WGS) entry which is preliminary data.</text>
</comment>
<organism evidence="9 10">
    <name type="scientific">Streptococcus danieliae</name>
    <dbReference type="NCBI Taxonomy" id="747656"/>
    <lineage>
        <taxon>Bacteria</taxon>
        <taxon>Bacillati</taxon>
        <taxon>Bacillota</taxon>
        <taxon>Bacilli</taxon>
        <taxon>Lactobacillales</taxon>
        <taxon>Streptococcaceae</taxon>
        <taxon>Streptococcus</taxon>
    </lineage>
</organism>
<accession>A0A7X3KBT9</accession>
<dbReference type="InterPro" id="IPR026015">
    <property type="entry name" value="ATP_synth_OSCP/delta_N_sf"/>
</dbReference>
<keyword evidence="7 8" id="KW-0066">ATP synthesis</keyword>
<dbReference type="Pfam" id="PF00213">
    <property type="entry name" value="OSCP"/>
    <property type="match status" value="1"/>
</dbReference>
<dbReference type="SUPFAM" id="SSF47928">
    <property type="entry name" value="N-terminal domain of the delta subunit of the F1F0-ATP synthase"/>
    <property type="match status" value="1"/>
</dbReference>